<dbReference type="Gene3D" id="1.20.1250.20">
    <property type="entry name" value="MFS general substrate transporter like domains"/>
    <property type="match status" value="1"/>
</dbReference>
<dbReference type="PANTHER" id="PTHR23513:SF11">
    <property type="entry name" value="STAPHYLOFERRIN A TRANSPORTER"/>
    <property type="match status" value="1"/>
</dbReference>
<dbReference type="InterPro" id="IPR036259">
    <property type="entry name" value="MFS_trans_sf"/>
</dbReference>
<feature type="transmembrane region" description="Helical" evidence="6">
    <location>
        <begin position="51"/>
        <end position="72"/>
    </location>
</feature>
<evidence type="ECO:0000313" key="8">
    <source>
        <dbReference type="Proteomes" id="UP001304298"/>
    </source>
</evidence>
<keyword evidence="2" id="KW-1003">Cell membrane</keyword>
<comment type="caution">
    <text evidence="7">The sequence shown here is derived from an EMBL/GenBank/DDBJ whole genome shotgun (WGS) entry which is preliminary data.</text>
</comment>
<evidence type="ECO:0000313" key="7">
    <source>
        <dbReference type="EMBL" id="MEA5362618.1"/>
    </source>
</evidence>
<evidence type="ECO:0000256" key="4">
    <source>
        <dbReference type="ARBA" id="ARBA00022989"/>
    </source>
</evidence>
<name>A0ABU5R8Q0_9PSEU</name>
<evidence type="ECO:0000256" key="6">
    <source>
        <dbReference type="SAM" id="Phobius"/>
    </source>
</evidence>
<dbReference type="Proteomes" id="UP001304298">
    <property type="component" value="Unassembled WGS sequence"/>
</dbReference>
<feature type="transmembrane region" description="Helical" evidence="6">
    <location>
        <begin position="289"/>
        <end position="306"/>
    </location>
</feature>
<evidence type="ECO:0000256" key="3">
    <source>
        <dbReference type="ARBA" id="ARBA00022692"/>
    </source>
</evidence>
<feature type="transmembrane region" description="Helical" evidence="6">
    <location>
        <begin position="183"/>
        <end position="202"/>
    </location>
</feature>
<reference evidence="7 8" key="1">
    <citation type="submission" date="2023-12" db="EMBL/GenBank/DDBJ databases">
        <title>Amycolatopsis sp. V23-08.</title>
        <authorList>
            <person name="Somphong A."/>
        </authorList>
    </citation>
    <scope>NUCLEOTIDE SEQUENCE [LARGE SCALE GENOMIC DNA]</scope>
    <source>
        <strain evidence="7 8">V23-08</strain>
    </source>
</reference>
<feature type="transmembrane region" description="Helical" evidence="6">
    <location>
        <begin position="378"/>
        <end position="399"/>
    </location>
</feature>
<dbReference type="SUPFAM" id="SSF103473">
    <property type="entry name" value="MFS general substrate transporter"/>
    <property type="match status" value="1"/>
</dbReference>
<accession>A0ABU5R8Q0</accession>
<dbReference type="InterPro" id="IPR011701">
    <property type="entry name" value="MFS"/>
</dbReference>
<keyword evidence="3 6" id="KW-0812">Transmembrane</keyword>
<feature type="transmembrane region" description="Helical" evidence="6">
    <location>
        <begin position="258"/>
        <end position="277"/>
    </location>
</feature>
<feature type="transmembrane region" description="Helical" evidence="6">
    <location>
        <begin position="352"/>
        <end position="372"/>
    </location>
</feature>
<feature type="transmembrane region" description="Helical" evidence="6">
    <location>
        <begin position="312"/>
        <end position="331"/>
    </location>
</feature>
<dbReference type="PANTHER" id="PTHR23513">
    <property type="entry name" value="INTEGRAL MEMBRANE EFFLUX PROTEIN-RELATED"/>
    <property type="match status" value="1"/>
</dbReference>
<dbReference type="CDD" id="cd06173">
    <property type="entry name" value="MFS_MefA_like"/>
    <property type="match status" value="1"/>
</dbReference>
<dbReference type="RefSeq" id="WP_323330210.1">
    <property type="nucleotide sequence ID" value="NZ_JAYFSI010000005.1"/>
</dbReference>
<evidence type="ECO:0000256" key="5">
    <source>
        <dbReference type="ARBA" id="ARBA00023136"/>
    </source>
</evidence>
<evidence type="ECO:0000256" key="1">
    <source>
        <dbReference type="ARBA" id="ARBA00004651"/>
    </source>
</evidence>
<organism evidence="7 8">
    <name type="scientific">Amycolatopsis heterodermiae</name>
    <dbReference type="NCBI Taxonomy" id="3110235"/>
    <lineage>
        <taxon>Bacteria</taxon>
        <taxon>Bacillati</taxon>
        <taxon>Actinomycetota</taxon>
        <taxon>Actinomycetes</taxon>
        <taxon>Pseudonocardiales</taxon>
        <taxon>Pseudonocardiaceae</taxon>
        <taxon>Amycolatopsis</taxon>
    </lineage>
</organism>
<protein>
    <submittedName>
        <fullName evidence="7">MFS transporter</fullName>
    </submittedName>
</protein>
<dbReference type="EMBL" id="JAYFSI010000005">
    <property type="protein sequence ID" value="MEA5362618.1"/>
    <property type="molecule type" value="Genomic_DNA"/>
</dbReference>
<feature type="transmembrane region" description="Helical" evidence="6">
    <location>
        <begin position="223"/>
        <end position="246"/>
    </location>
</feature>
<keyword evidence="8" id="KW-1185">Reference proteome</keyword>
<keyword evidence="4 6" id="KW-1133">Transmembrane helix</keyword>
<comment type="subcellular location">
    <subcellularLocation>
        <location evidence="1">Cell membrane</location>
        <topology evidence="1">Multi-pass membrane protein</topology>
    </subcellularLocation>
</comment>
<gene>
    <name evidence="7" type="ORF">VA596_23990</name>
</gene>
<feature type="transmembrane region" description="Helical" evidence="6">
    <location>
        <begin position="155"/>
        <end position="177"/>
    </location>
</feature>
<feature type="transmembrane region" description="Helical" evidence="6">
    <location>
        <begin position="108"/>
        <end position="125"/>
    </location>
</feature>
<sequence>MLSTRRVPRLLEPFGSRAFAQLWVSQVLSRVGDGIFSVTLVHVLVAERGSAVDFGALLAAQSLVGLLLLVYGGVVADRFKRTRVMAGADLLRGTAVLAMVFVPVDGPLWLWGVLTCVVGAGGGLFRPAYSAVVPTLLPERDLEAGNALRSIGSRAAMIAGPALGGLVVLVDSGLAFGLDAATFAVSLVMLLGIVEPALAAGGPRRNVAVEAWLAIRAVRERPWIAATICSGAVQILLVIAPLTVLLPLALHDRGQDGWFGFLTSTMAVGAVLGMVTAAPRRPARPGTTAMLGTLTLGLPLTCYLLPTPLWLLGGALFAAGYGSILFTVYWPSALQRAVPVNLRARVFALDELGAYLLQPVGLALTPLVVTAAGFRLPVVIAIAALAVTALLPLAVPGVARFSDVEGVRTEPGRGR</sequence>
<dbReference type="Pfam" id="PF07690">
    <property type="entry name" value="MFS_1"/>
    <property type="match status" value="1"/>
</dbReference>
<keyword evidence="5 6" id="KW-0472">Membrane</keyword>
<proteinExistence type="predicted"/>
<evidence type="ECO:0000256" key="2">
    <source>
        <dbReference type="ARBA" id="ARBA00022475"/>
    </source>
</evidence>